<feature type="transmembrane region" description="Helical" evidence="7">
    <location>
        <begin position="12"/>
        <end position="31"/>
    </location>
</feature>
<feature type="transmembrane region" description="Helical" evidence="7">
    <location>
        <begin position="93"/>
        <end position="117"/>
    </location>
</feature>
<dbReference type="Proteomes" id="UP000245020">
    <property type="component" value="Unassembled WGS sequence"/>
</dbReference>
<dbReference type="GO" id="GO:0015213">
    <property type="term" value="F:uridine transmembrane transporter activity"/>
    <property type="evidence" value="ECO:0007669"/>
    <property type="project" value="TreeGrafter"/>
</dbReference>
<accession>A0A2U2AG38</accession>
<dbReference type="SUPFAM" id="SSF103473">
    <property type="entry name" value="MFS general substrate transporter"/>
    <property type="match status" value="1"/>
</dbReference>
<protein>
    <submittedName>
        <fullName evidence="9">MFS transporter</fullName>
    </submittedName>
</protein>
<dbReference type="InterPro" id="IPR036259">
    <property type="entry name" value="MFS_trans_sf"/>
</dbReference>
<feature type="transmembrane region" description="Helical" evidence="7">
    <location>
        <begin position="68"/>
        <end position="87"/>
    </location>
</feature>
<sequence>MSLSLKLKILQFLQFFIWGSWLITAGSYMGATLGFNGVQIGSIYAAMGIASIFAPSIMGIISDKWIPANYLFILCHLVGGVTLFAAAQTESYLLFYIIMLINLFVYMPTIALSYSICYACFEQEKLDPVIAFPPIRIWGTIGFIAAMWVISLSNLSVSVGQFYIASAAAFFLAVVVFFIIPKIAITKSENQNPSLVERLGLNAFVLFKNYRLATFFIFTMLLGAVLQISNTWADPFLKSFAESELYQNSFMVTQSTLIVSLSQISEVFFILSVPFFLKRFGIKYIMLISMMAWFFRFLFLGLGDPSMVGTMFIILSMIVYGCAFDFFNISGSIYIEKATSPHIRNSAQGLFMTLTNGVGGFIGSYAAGFVVDKYSVYAQVMNEHGELVEKLVSRDWSTIWFVFATYALLLAIVFFFMFKNKKDELSMLQKAGE</sequence>
<comment type="caution">
    <text evidence="9">The sequence shown here is derived from an EMBL/GenBank/DDBJ whole genome shotgun (WGS) entry which is preliminary data.</text>
</comment>
<organism evidence="9 10">
    <name type="scientific">Ignatzschineria ureiclastica</name>
    <dbReference type="NCBI Taxonomy" id="472582"/>
    <lineage>
        <taxon>Bacteria</taxon>
        <taxon>Pseudomonadati</taxon>
        <taxon>Pseudomonadota</taxon>
        <taxon>Gammaproteobacteria</taxon>
        <taxon>Cardiobacteriales</taxon>
        <taxon>Ignatzschineriaceae</taxon>
        <taxon>Ignatzschineria</taxon>
    </lineage>
</organism>
<name>A0A2U2AG38_9GAMM</name>
<evidence type="ECO:0000256" key="7">
    <source>
        <dbReference type="SAM" id="Phobius"/>
    </source>
</evidence>
<feature type="transmembrane region" description="Helical" evidence="7">
    <location>
        <begin position="43"/>
        <end position="61"/>
    </location>
</feature>
<feature type="transmembrane region" description="Helical" evidence="7">
    <location>
        <begin position="129"/>
        <end position="150"/>
    </location>
</feature>
<dbReference type="PANTHER" id="PTHR23522:SF4">
    <property type="entry name" value="NUCLEOSIDE PERMEASE NUPG-RELATED"/>
    <property type="match status" value="1"/>
</dbReference>
<evidence type="ECO:0000256" key="1">
    <source>
        <dbReference type="ARBA" id="ARBA00004651"/>
    </source>
</evidence>
<evidence type="ECO:0000313" key="9">
    <source>
        <dbReference type="EMBL" id="PWD81624.1"/>
    </source>
</evidence>
<dbReference type="OrthoDB" id="9783013at2"/>
<dbReference type="FunFam" id="1.20.1250.20:FF:000012">
    <property type="entry name" value="Nucleoside permease NupG"/>
    <property type="match status" value="1"/>
</dbReference>
<feature type="transmembrane region" description="Helical" evidence="7">
    <location>
        <begin position="308"/>
        <end position="329"/>
    </location>
</feature>
<feature type="transmembrane region" description="Helical" evidence="7">
    <location>
        <begin position="399"/>
        <end position="418"/>
    </location>
</feature>
<dbReference type="PANTHER" id="PTHR23522">
    <property type="entry name" value="BLL5896 PROTEIN"/>
    <property type="match status" value="1"/>
</dbReference>
<dbReference type="InterPro" id="IPR020846">
    <property type="entry name" value="MFS_dom"/>
</dbReference>
<evidence type="ECO:0000256" key="2">
    <source>
        <dbReference type="ARBA" id="ARBA00022448"/>
    </source>
</evidence>
<proteinExistence type="predicted"/>
<keyword evidence="6 7" id="KW-0472">Membrane</keyword>
<evidence type="ECO:0000256" key="4">
    <source>
        <dbReference type="ARBA" id="ARBA00022692"/>
    </source>
</evidence>
<dbReference type="RefSeq" id="WP_109188976.1">
    <property type="nucleotide sequence ID" value="NZ_BMYA01000005.1"/>
</dbReference>
<evidence type="ECO:0000256" key="5">
    <source>
        <dbReference type="ARBA" id="ARBA00022989"/>
    </source>
</evidence>
<feature type="transmembrane region" description="Helical" evidence="7">
    <location>
        <begin position="252"/>
        <end position="277"/>
    </location>
</feature>
<dbReference type="InterPro" id="IPR004740">
    <property type="entry name" value="Nuc_H_symport"/>
</dbReference>
<feature type="transmembrane region" description="Helical" evidence="7">
    <location>
        <begin position="350"/>
        <end position="371"/>
    </location>
</feature>
<keyword evidence="10" id="KW-1185">Reference proteome</keyword>
<dbReference type="GO" id="GO:0015212">
    <property type="term" value="F:cytidine transmembrane transporter activity"/>
    <property type="evidence" value="ECO:0007669"/>
    <property type="project" value="TreeGrafter"/>
</dbReference>
<comment type="subcellular location">
    <subcellularLocation>
        <location evidence="1">Cell membrane</location>
        <topology evidence="1">Multi-pass membrane protein</topology>
    </subcellularLocation>
</comment>
<evidence type="ECO:0000256" key="3">
    <source>
        <dbReference type="ARBA" id="ARBA00022475"/>
    </source>
</evidence>
<keyword evidence="3" id="KW-1003">Cell membrane</keyword>
<evidence type="ECO:0000313" key="10">
    <source>
        <dbReference type="Proteomes" id="UP000245020"/>
    </source>
</evidence>
<feature type="transmembrane region" description="Helical" evidence="7">
    <location>
        <begin position="284"/>
        <end position="302"/>
    </location>
</feature>
<dbReference type="PROSITE" id="PS50850">
    <property type="entry name" value="MFS"/>
    <property type="match status" value="1"/>
</dbReference>
<dbReference type="GO" id="GO:0005886">
    <property type="term" value="C:plasma membrane"/>
    <property type="evidence" value="ECO:0007669"/>
    <property type="project" value="UniProtKB-SubCell"/>
</dbReference>
<dbReference type="AlphaFoldDB" id="A0A2U2AG38"/>
<keyword evidence="4 7" id="KW-0812">Transmembrane</keyword>
<dbReference type="NCBIfam" id="TIGR00889">
    <property type="entry name" value="2A0110"/>
    <property type="match status" value="1"/>
</dbReference>
<gene>
    <name evidence="9" type="ORF">DC083_03910</name>
</gene>
<evidence type="ECO:0000256" key="6">
    <source>
        <dbReference type="ARBA" id="ARBA00023136"/>
    </source>
</evidence>
<keyword evidence="5 7" id="KW-1133">Transmembrane helix</keyword>
<feature type="domain" description="Major facilitator superfamily (MFS) profile" evidence="8">
    <location>
        <begin position="211"/>
        <end position="433"/>
    </location>
</feature>
<evidence type="ECO:0000259" key="8">
    <source>
        <dbReference type="PROSITE" id="PS50850"/>
    </source>
</evidence>
<dbReference type="Pfam" id="PF03825">
    <property type="entry name" value="Nuc_H_symport"/>
    <property type="match status" value="1"/>
</dbReference>
<dbReference type="Gene3D" id="1.20.1250.20">
    <property type="entry name" value="MFS general substrate transporter like domains"/>
    <property type="match status" value="2"/>
</dbReference>
<dbReference type="EMBL" id="QEWQ01000002">
    <property type="protein sequence ID" value="PWD81624.1"/>
    <property type="molecule type" value="Genomic_DNA"/>
</dbReference>
<keyword evidence="2" id="KW-0813">Transport</keyword>
<feature type="transmembrane region" description="Helical" evidence="7">
    <location>
        <begin position="162"/>
        <end position="180"/>
    </location>
</feature>
<reference evidence="10" key="1">
    <citation type="submission" date="2018-05" db="EMBL/GenBank/DDBJ databases">
        <title>Ignatzschineria dubaiensis sp. nov., isolated from necrotic foot tissues of dromedaries (Camelus dromedarius) and associated maggots in Dubai, United Arab Emirates.</title>
        <authorList>
            <person name="Tsang C.C."/>
            <person name="Tang J.Y.M."/>
            <person name="Fong J.Y.H."/>
            <person name="Kinne J."/>
            <person name="Lee H.H."/>
            <person name="Joseph M."/>
            <person name="Jose S."/>
            <person name="Schuster R.K."/>
            <person name="Tang Y."/>
            <person name="Sivakumar S."/>
            <person name="Chen J.H.K."/>
            <person name="Teng J.L.L."/>
            <person name="Lau S.K.P."/>
            <person name="Wernery U."/>
            <person name="Woo P.C.Y."/>
        </authorList>
    </citation>
    <scope>NUCLEOTIDE SEQUENCE [LARGE SCALE GENOMIC DNA]</scope>
    <source>
        <strain evidence="10">KCTC 22644</strain>
    </source>
</reference>
<feature type="transmembrane region" description="Helical" evidence="7">
    <location>
        <begin position="212"/>
        <end position="232"/>
    </location>
</feature>